<organism evidence="1 2">
    <name type="scientific">Puccinia striiformis f. sp. tritici</name>
    <dbReference type="NCBI Taxonomy" id="168172"/>
    <lineage>
        <taxon>Eukaryota</taxon>
        <taxon>Fungi</taxon>
        <taxon>Dikarya</taxon>
        <taxon>Basidiomycota</taxon>
        <taxon>Pucciniomycotina</taxon>
        <taxon>Pucciniomycetes</taxon>
        <taxon>Pucciniales</taxon>
        <taxon>Pucciniaceae</taxon>
        <taxon>Puccinia</taxon>
    </lineage>
</organism>
<gene>
    <name evidence="1" type="ORF">MJO28_002025</name>
</gene>
<dbReference type="EMBL" id="CM045866">
    <property type="protein sequence ID" value="KAI7961536.1"/>
    <property type="molecule type" value="Genomic_DNA"/>
</dbReference>
<reference evidence="2" key="2">
    <citation type="journal article" date="2018" name="Mol. Plant Microbe Interact.">
        <title>Genome sequence resources for the wheat stripe rust pathogen (Puccinia striiformis f. sp. tritici) and the barley stripe rust pathogen (Puccinia striiformis f. sp. hordei).</title>
        <authorList>
            <person name="Xia C."/>
            <person name="Wang M."/>
            <person name="Yin C."/>
            <person name="Cornejo O.E."/>
            <person name="Hulbert S.H."/>
            <person name="Chen X."/>
        </authorList>
    </citation>
    <scope>NUCLEOTIDE SEQUENCE [LARGE SCALE GENOMIC DNA]</scope>
    <source>
        <strain evidence="2">93-210</strain>
    </source>
</reference>
<reference evidence="1 2" key="3">
    <citation type="journal article" date="2022" name="Microbiol. Spectr.">
        <title>Folding features and dynamics of 3D genome architecture in plant fungal pathogens.</title>
        <authorList>
            <person name="Xia C."/>
        </authorList>
    </citation>
    <scope>NUCLEOTIDE SEQUENCE [LARGE SCALE GENOMIC DNA]</scope>
    <source>
        <strain evidence="1 2">93-210</strain>
    </source>
</reference>
<dbReference type="Proteomes" id="UP001060170">
    <property type="component" value="Chromosome 2"/>
</dbReference>
<accession>A0ACC0EWP6</accession>
<reference evidence="2" key="1">
    <citation type="journal article" date="2018" name="BMC Genomics">
        <title>Genomic insights into host adaptation between the wheat stripe rust pathogen (Puccinia striiformis f. sp. tritici) and the barley stripe rust pathogen (Puccinia striiformis f. sp. hordei).</title>
        <authorList>
            <person name="Xia C."/>
            <person name="Wang M."/>
            <person name="Yin C."/>
            <person name="Cornejo O.E."/>
            <person name="Hulbert S.H."/>
            <person name="Chen X."/>
        </authorList>
    </citation>
    <scope>NUCLEOTIDE SEQUENCE [LARGE SCALE GENOMIC DNA]</scope>
    <source>
        <strain evidence="2">93-210</strain>
    </source>
</reference>
<protein>
    <submittedName>
        <fullName evidence="1">Uncharacterized protein</fullName>
    </submittedName>
</protein>
<name>A0ACC0EWP6_9BASI</name>
<evidence type="ECO:0000313" key="1">
    <source>
        <dbReference type="EMBL" id="KAI7961536.1"/>
    </source>
</evidence>
<proteinExistence type="predicted"/>
<evidence type="ECO:0000313" key="2">
    <source>
        <dbReference type="Proteomes" id="UP001060170"/>
    </source>
</evidence>
<sequence length="337" mass="37875">MHPKQLGVIFEDLAVVADGGVKLPIMTFFDTLRNLILAPVMPIIMRMMAGHPKDVRLLVQDPAGEGILFETRGFICNRTWLIRQDSTLQNNRGPITIECHERIACHHMQSLNEFYDNYWQLDCLCPNQAVFRAYYLLTHLRDSDAARATERLPEKVFSDERLQSTLQLQNLVQCGNSSRAAARRPANLPATLNGYTLLIKKLGCPQSTFLNACLLQTHFSEIRGSALKALRSAQSCRYGTHVPLVKIARLKSLEEFFGFCTACSLTMLIIFNHTVTFRTGPSVLVTQKMSGSSTNRDNQNTPNVEDASPPSKKKRKADQLAELRLLVNQTREGLISN</sequence>
<keyword evidence="2" id="KW-1185">Reference proteome</keyword>
<comment type="caution">
    <text evidence="1">The sequence shown here is derived from an EMBL/GenBank/DDBJ whole genome shotgun (WGS) entry which is preliminary data.</text>
</comment>